<name>A0A016RXZ5_9BILA</name>
<accession>A0A016RXZ5</accession>
<dbReference type="AlphaFoldDB" id="A0A016RXZ5"/>
<organism evidence="1 2">
    <name type="scientific">Ancylostoma ceylanicum</name>
    <dbReference type="NCBI Taxonomy" id="53326"/>
    <lineage>
        <taxon>Eukaryota</taxon>
        <taxon>Metazoa</taxon>
        <taxon>Ecdysozoa</taxon>
        <taxon>Nematoda</taxon>
        <taxon>Chromadorea</taxon>
        <taxon>Rhabditida</taxon>
        <taxon>Rhabditina</taxon>
        <taxon>Rhabditomorpha</taxon>
        <taxon>Strongyloidea</taxon>
        <taxon>Ancylostomatidae</taxon>
        <taxon>Ancylostomatinae</taxon>
        <taxon>Ancylostoma</taxon>
    </lineage>
</organism>
<gene>
    <name evidence="1" type="primary">Acey_s0340.g2992</name>
    <name evidence="1" type="ORF">Y032_0340g2992</name>
</gene>
<comment type="caution">
    <text evidence="1">The sequence shown here is derived from an EMBL/GenBank/DDBJ whole genome shotgun (WGS) entry which is preliminary data.</text>
</comment>
<protein>
    <submittedName>
        <fullName evidence="1">Uncharacterized protein</fullName>
    </submittedName>
</protein>
<keyword evidence="2" id="KW-1185">Reference proteome</keyword>
<evidence type="ECO:0000313" key="2">
    <source>
        <dbReference type="Proteomes" id="UP000024635"/>
    </source>
</evidence>
<proteinExistence type="predicted"/>
<reference evidence="2" key="1">
    <citation type="journal article" date="2015" name="Nat. Genet.">
        <title>The genome and transcriptome of the zoonotic hookworm Ancylostoma ceylanicum identify infection-specific gene families.</title>
        <authorList>
            <person name="Schwarz E.M."/>
            <person name="Hu Y."/>
            <person name="Antoshechkin I."/>
            <person name="Miller M.M."/>
            <person name="Sternberg P.W."/>
            <person name="Aroian R.V."/>
        </authorList>
    </citation>
    <scope>NUCLEOTIDE SEQUENCE</scope>
    <source>
        <strain evidence="2">HY135</strain>
    </source>
</reference>
<dbReference type="Proteomes" id="UP000024635">
    <property type="component" value="Unassembled WGS sequence"/>
</dbReference>
<evidence type="ECO:0000313" key="1">
    <source>
        <dbReference type="EMBL" id="EYB83223.1"/>
    </source>
</evidence>
<dbReference type="EMBL" id="JARK01001676">
    <property type="protein sequence ID" value="EYB83223.1"/>
    <property type="molecule type" value="Genomic_DNA"/>
</dbReference>
<sequence length="159" mass="17318">MVLTAMMFESALLRIYRGHVRICRVQPRIHHGSVPYRRSTAGRKFTKSIGQLFHPYRKVSSSPVAAQQQPNNNSIGTPTLPISAVGTSMTGALFGCLRMRTIHQNFVTGCAHNLSAEHSSVGVGHDEAKQGGVFPLRCQLVPTHIQICTVCVIVREAGA</sequence>